<protein>
    <recommendedName>
        <fullName evidence="7">Glycoside hydrolase family 127 protein</fullName>
    </recommendedName>
</protein>
<dbReference type="InterPro" id="IPR049046">
    <property type="entry name" value="Beta-AFase-like_GH127_middle"/>
</dbReference>
<gene>
    <name evidence="5" type="ORF">FHS97_003404</name>
</gene>
<organism evidence="5 6">
    <name type="scientific">Sphingomonas endophytica</name>
    <dbReference type="NCBI Taxonomy" id="869719"/>
    <lineage>
        <taxon>Bacteria</taxon>
        <taxon>Pseudomonadati</taxon>
        <taxon>Pseudomonadota</taxon>
        <taxon>Alphaproteobacteria</taxon>
        <taxon>Sphingomonadales</taxon>
        <taxon>Sphingomonadaceae</taxon>
        <taxon>Sphingomonas</taxon>
    </lineage>
</organism>
<evidence type="ECO:0000259" key="3">
    <source>
        <dbReference type="Pfam" id="PF20620"/>
    </source>
</evidence>
<reference evidence="5 6" key="1">
    <citation type="submission" date="2020-08" db="EMBL/GenBank/DDBJ databases">
        <title>Genomic Encyclopedia of Type Strains, Phase IV (KMG-IV): sequencing the most valuable type-strain genomes for metagenomic binning, comparative biology and taxonomic classification.</title>
        <authorList>
            <person name="Goeker M."/>
        </authorList>
    </citation>
    <scope>NUCLEOTIDE SEQUENCE [LARGE SCALE GENOMIC DNA]</scope>
    <source>
        <strain evidence="5 6">DSM 101535</strain>
    </source>
</reference>
<evidence type="ECO:0008006" key="7">
    <source>
        <dbReference type="Google" id="ProtNLM"/>
    </source>
</evidence>
<dbReference type="InterPro" id="IPR012878">
    <property type="entry name" value="Beta-AFase-like_GH127_cat"/>
</dbReference>
<evidence type="ECO:0000256" key="1">
    <source>
        <dbReference type="SAM" id="SignalP"/>
    </source>
</evidence>
<dbReference type="EMBL" id="JACIJN010000015">
    <property type="protein sequence ID" value="MBB5727448.1"/>
    <property type="molecule type" value="Genomic_DNA"/>
</dbReference>
<dbReference type="PANTHER" id="PTHR31151">
    <property type="entry name" value="PROLINE-TRNA LIGASE (DUF1680)"/>
    <property type="match status" value="1"/>
</dbReference>
<feature type="domain" description="Non-reducing end beta-L-arabinofuranosidase-like GH127 middle" evidence="4">
    <location>
        <begin position="443"/>
        <end position="537"/>
    </location>
</feature>
<dbReference type="Pfam" id="PF20736">
    <property type="entry name" value="Glyco_hydro127M"/>
    <property type="match status" value="1"/>
</dbReference>
<keyword evidence="1" id="KW-0732">Signal</keyword>
<dbReference type="Proteomes" id="UP000560131">
    <property type="component" value="Unassembled WGS sequence"/>
</dbReference>
<sequence length="790" mass="88031">MEMLVGRRGFLMSSATLPMLAVPAAAQAGAGLPATAKAFPLSAVRLRPSDYARAVEVNRAYLLRLSPDRLLHNYHEFAGLSPKAEVYGGWESDTIAGHTLGHYLSALALMHAQTGCADCVERAHYIVGELARCQAAHGDGYVAGFSRKRKDGTVVNGKEIFPEIMRGDIRSAGFDLNGCWVPYYNWHKLYTGLFDIVDHIGPNEQAMAIAVGLGGYIERVFASLNDEQVQVMLACEYGGLNESFAELHARTGDARWLRLAERIYDKRNLDPLTQKRDQLANFHANTQVPKLIGLARLHEITGKAEQATAARFFWEQVTRHHSYVIGGNADREYFSGADTIAQHITDQTCESCNTYNMLKLTRHLFAWQPDGALFDFYERAHLNHIMAHQEPVNGGFTYMMPLMSGAKRAYSEREGEEFWCCVGTGMESHSKHGESIFWTGDDTLIVNLYIPADATWKERDAVLGLDTVYPFDGSATLTFTKLGKAGRFPVALRVPGWAKRHEVLVNGKPADATQAGGYAIVTRRWKAGDSVTIRLPLDLRLEPTPGDEQTIAVLRGPLVLAADLGRADGEWDHPEPAMVGQDLLAAFRPVDEESAQYATAGLIRPADLTFVPFYRQYDRRSAVYFKRFTDAQWKVEEAAFLAEQARQKDLAARSVDVMHLGEMQPERDHNLTSEISYPLAYRGRNGRDARTGGFFEFTMTVKPGPLLLQASYWGDERKRTFDILVDNQRIATQTLDADKPGSFFDVDYPVPEALTKGKAKVKVRFVPHDKNSAGPVFGVRLFTARQEPRA</sequence>
<dbReference type="PANTHER" id="PTHR31151:SF0">
    <property type="entry name" value="PROLINE-TRNA LIGASE (DUF1680)"/>
    <property type="match status" value="1"/>
</dbReference>
<evidence type="ECO:0000313" key="5">
    <source>
        <dbReference type="EMBL" id="MBB5727448.1"/>
    </source>
</evidence>
<name>A0ABR6N9I5_9SPHN</name>
<dbReference type="SUPFAM" id="SSF48208">
    <property type="entry name" value="Six-hairpin glycosidases"/>
    <property type="match status" value="1"/>
</dbReference>
<evidence type="ECO:0000259" key="4">
    <source>
        <dbReference type="Pfam" id="PF20736"/>
    </source>
</evidence>
<accession>A0ABR6N9I5</accession>
<dbReference type="Pfam" id="PF07944">
    <property type="entry name" value="Beta-AFase-like_GH127_cat"/>
    <property type="match status" value="1"/>
</dbReference>
<keyword evidence="6" id="KW-1185">Reference proteome</keyword>
<dbReference type="InterPro" id="IPR006311">
    <property type="entry name" value="TAT_signal"/>
</dbReference>
<feature type="signal peptide" evidence="1">
    <location>
        <begin position="1"/>
        <end position="28"/>
    </location>
</feature>
<comment type="caution">
    <text evidence="5">The sequence shown here is derived from an EMBL/GenBank/DDBJ whole genome shotgun (WGS) entry which is preliminary data.</text>
</comment>
<evidence type="ECO:0000259" key="2">
    <source>
        <dbReference type="Pfam" id="PF07944"/>
    </source>
</evidence>
<feature type="chain" id="PRO_5045714428" description="Glycoside hydrolase family 127 protein" evidence="1">
    <location>
        <begin position="29"/>
        <end position="790"/>
    </location>
</feature>
<dbReference type="InterPro" id="IPR046544">
    <property type="entry name" value="GH146_SB_dom"/>
</dbReference>
<dbReference type="InterPro" id="IPR008928">
    <property type="entry name" value="6-hairpin_glycosidase_sf"/>
</dbReference>
<proteinExistence type="predicted"/>
<feature type="domain" description="Glycoside hydrolase GH146 substrate-binding" evidence="3">
    <location>
        <begin position="650"/>
        <end position="781"/>
    </location>
</feature>
<feature type="domain" description="Non-reducing end beta-L-arabinofuranosidase-like GH127 catalytic" evidence="2">
    <location>
        <begin position="43"/>
        <end position="433"/>
    </location>
</feature>
<dbReference type="Pfam" id="PF20620">
    <property type="entry name" value="DUF6805"/>
    <property type="match status" value="1"/>
</dbReference>
<dbReference type="PROSITE" id="PS51318">
    <property type="entry name" value="TAT"/>
    <property type="match status" value="1"/>
</dbReference>
<dbReference type="RefSeq" id="WP_184040772.1">
    <property type="nucleotide sequence ID" value="NZ_BAABAR010000017.1"/>
</dbReference>
<evidence type="ECO:0000313" key="6">
    <source>
        <dbReference type="Proteomes" id="UP000560131"/>
    </source>
</evidence>